<gene>
    <name evidence="4" type="ORF">AVDCRST_MAG33-1737</name>
</gene>
<accession>A0A6J4UYZ7</accession>
<comment type="similarity">
    <text evidence="1">Belongs to the bacterial solute-binding protein 5 family.</text>
</comment>
<dbReference type="Pfam" id="PF00496">
    <property type="entry name" value="SBP_bac_5"/>
    <property type="match status" value="1"/>
</dbReference>
<name>A0A6J4UYZ7_9BACT</name>
<dbReference type="AlphaFoldDB" id="A0A6J4UYZ7"/>
<dbReference type="GO" id="GO:0030288">
    <property type="term" value="C:outer membrane-bounded periplasmic space"/>
    <property type="evidence" value="ECO:0007669"/>
    <property type="project" value="UniProtKB-ARBA"/>
</dbReference>
<proteinExistence type="inferred from homology"/>
<dbReference type="InterPro" id="IPR039424">
    <property type="entry name" value="SBP_5"/>
</dbReference>
<evidence type="ECO:0000256" key="1">
    <source>
        <dbReference type="ARBA" id="ARBA00005695"/>
    </source>
</evidence>
<sequence>MDTRHNGTRVSRRSLIGGAAAGAAGLSVAQLQAKAAAHGVDFTSAHVVRQEGQAGGRLIYGLGFDLDGTMDPQVTNFDSTIRVTMNICEPLVWMPAADTFVPGLAESWTISEDGSEYTFVLKQGVTFHDGTPFNAEAVQFTFDRVVANRLQTEGTPAAEPDIVILSGQARDHLGPYSHSEIIDDYTIKVVLTSAFTPFLSGINGYLGIVSPTAVRTMGIEAFARAPVGTGPYKFGEWVENDHVTLIKNPDYNWGSSFFSNTGAPFFDEIEYRVITDVSIRTGTITTGETQYIDAIDPLQLPDLEANPEVEVIKYDQPGSGRILLFNLDREGPIADQNVRLAMHYALDKVAFNEAVYGGLNIPAASPLMRATVGYDPTTETMFSYDVARANQLLDEAGWVMNGDFREKDGVPLRLEWPTQQREPDVSTATFCQGAWREIGIDVNVEILEPAILRTRIREEIAYDITPLWFSYADPDVLRTIFWSGNIGNFNRSRLNDPAVDELLISAFQAIDPAERASLYAQVQQMVLSVGATIPLVDTIVYNAKRANLEGDAIDYAASYVWLNSAQFV</sequence>
<dbReference type="EMBL" id="CADCWK010000184">
    <property type="protein sequence ID" value="CAA9562258.1"/>
    <property type="molecule type" value="Genomic_DNA"/>
</dbReference>
<reference evidence="4" key="1">
    <citation type="submission" date="2020-02" db="EMBL/GenBank/DDBJ databases">
        <authorList>
            <person name="Meier V. D."/>
        </authorList>
    </citation>
    <scope>NUCLEOTIDE SEQUENCE</scope>
    <source>
        <strain evidence="4">AVDCRST_MAG33</strain>
    </source>
</reference>
<organism evidence="4">
    <name type="scientific">uncultured Thermomicrobiales bacterium</name>
    <dbReference type="NCBI Taxonomy" id="1645740"/>
    <lineage>
        <taxon>Bacteria</taxon>
        <taxon>Pseudomonadati</taxon>
        <taxon>Thermomicrobiota</taxon>
        <taxon>Thermomicrobia</taxon>
        <taxon>Thermomicrobiales</taxon>
        <taxon>environmental samples</taxon>
    </lineage>
</organism>
<dbReference type="InterPro" id="IPR006311">
    <property type="entry name" value="TAT_signal"/>
</dbReference>
<dbReference type="SUPFAM" id="SSF53850">
    <property type="entry name" value="Periplasmic binding protein-like II"/>
    <property type="match status" value="1"/>
</dbReference>
<dbReference type="PROSITE" id="PS51318">
    <property type="entry name" value="TAT"/>
    <property type="match status" value="1"/>
</dbReference>
<dbReference type="GO" id="GO:0043190">
    <property type="term" value="C:ATP-binding cassette (ABC) transporter complex"/>
    <property type="evidence" value="ECO:0007669"/>
    <property type="project" value="InterPro"/>
</dbReference>
<dbReference type="Gene3D" id="3.10.105.10">
    <property type="entry name" value="Dipeptide-binding Protein, Domain 3"/>
    <property type="match status" value="1"/>
</dbReference>
<dbReference type="InterPro" id="IPR000914">
    <property type="entry name" value="SBP_5_dom"/>
</dbReference>
<dbReference type="Gene3D" id="3.40.190.10">
    <property type="entry name" value="Periplasmic binding protein-like II"/>
    <property type="match status" value="1"/>
</dbReference>
<dbReference type="PIRSF" id="PIRSF002741">
    <property type="entry name" value="MppA"/>
    <property type="match status" value="1"/>
</dbReference>
<keyword evidence="2" id="KW-0732">Signal</keyword>
<feature type="domain" description="Solute-binding protein family 5" evidence="3">
    <location>
        <begin position="100"/>
        <end position="485"/>
    </location>
</feature>
<dbReference type="InterPro" id="IPR030678">
    <property type="entry name" value="Peptide/Ni-bd"/>
</dbReference>
<dbReference type="GO" id="GO:1904680">
    <property type="term" value="F:peptide transmembrane transporter activity"/>
    <property type="evidence" value="ECO:0007669"/>
    <property type="project" value="TreeGrafter"/>
</dbReference>
<dbReference type="PANTHER" id="PTHR30290:SF38">
    <property type="entry name" value="D,D-DIPEPTIDE-BINDING PERIPLASMIC PROTEIN DDPA-RELATED"/>
    <property type="match status" value="1"/>
</dbReference>
<protein>
    <submittedName>
        <fullName evidence="4">Oligopeptide ABC transporter, periplasmic oligopeptide-binding protein OppA</fullName>
    </submittedName>
</protein>
<dbReference type="PANTHER" id="PTHR30290">
    <property type="entry name" value="PERIPLASMIC BINDING COMPONENT OF ABC TRANSPORTER"/>
    <property type="match status" value="1"/>
</dbReference>
<dbReference type="GO" id="GO:0015833">
    <property type="term" value="P:peptide transport"/>
    <property type="evidence" value="ECO:0007669"/>
    <property type="project" value="TreeGrafter"/>
</dbReference>
<evidence type="ECO:0000259" key="3">
    <source>
        <dbReference type="Pfam" id="PF00496"/>
    </source>
</evidence>
<evidence type="ECO:0000256" key="2">
    <source>
        <dbReference type="ARBA" id="ARBA00022729"/>
    </source>
</evidence>
<evidence type="ECO:0000313" key="4">
    <source>
        <dbReference type="EMBL" id="CAA9562258.1"/>
    </source>
</evidence>